<comment type="caution">
    <text evidence="5">The sequence shown here is derived from an EMBL/GenBank/DDBJ whole genome shotgun (WGS) entry which is preliminary data.</text>
</comment>
<dbReference type="Gene3D" id="3.40.50.2300">
    <property type="match status" value="2"/>
</dbReference>
<dbReference type="Gene3D" id="1.10.260.40">
    <property type="entry name" value="lambda repressor-like DNA-binding domains"/>
    <property type="match status" value="1"/>
</dbReference>
<dbReference type="InterPro" id="IPR010982">
    <property type="entry name" value="Lambda_DNA-bd_dom_sf"/>
</dbReference>
<dbReference type="GO" id="GO:0000976">
    <property type="term" value="F:transcription cis-regulatory region binding"/>
    <property type="evidence" value="ECO:0007669"/>
    <property type="project" value="TreeGrafter"/>
</dbReference>
<keyword evidence="1" id="KW-0805">Transcription regulation</keyword>
<keyword evidence="2" id="KW-0238">DNA-binding</keyword>
<evidence type="ECO:0000256" key="1">
    <source>
        <dbReference type="ARBA" id="ARBA00023015"/>
    </source>
</evidence>
<protein>
    <submittedName>
        <fullName evidence="5">LacI family transcriptional regulator</fullName>
    </submittedName>
</protein>
<dbReference type="InterPro" id="IPR028082">
    <property type="entry name" value="Peripla_BP_I"/>
</dbReference>
<keyword evidence="6" id="KW-1185">Reference proteome</keyword>
<dbReference type="RefSeq" id="WP_154621321.1">
    <property type="nucleotide sequence ID" value="NZ_VUNL01000012.1"/>
</dbReference>
<dbReference type="Pfam" id="PF13377">
    <property type="entry name" value="Peripla_BP_3"/>
    <property type="match status" value="1"/>
</dbReference>
<name>A0A6I2UTS2_9FIRM</name>
<dbReference type="PRINTS" id="PR00036">
    <property type="entry name" value="HTHLACI"/>
</dbReference>
<dbReference type="EMBL" id="VUNL01000012">
    <property type="protein sequence ID" value="MSV25563.1"/>
    <property type="molecule type" value="Genomic_DNA"/>
</dbReference>
<dbReference type="SUPFAM" id="SSF47413">
    <property type="entry name" value="lambda repressor-like DNA-binding domains"/>
    <property type="match status" value="1"/>
</dbReference>
<sequence length="342" mass="38035">MEDRKKATIVDVARQAGVSVATVSRVVNGNYPVKLETKERVQKVIQALRYVPNVQARELNTRQSSTLGVVVPGLHNMFFAEVIDGIEEAVRQDGFSLLLNCAKNDPQQEMSGIQALVSRNVSGIILISPNMAGIRESFYAELARRIPLVFINGYHHIPDVSYVTNDEQRGTQQALDYLERLGHQRILFVRGDHSDSYTIKEEVYRRDRERHGGLDSRFLINIGEGNGPETADSAMQQLLRVIPDLDPTAIFCCNDLMAVGAINACKRLGRRVPADISVVGYDNIALSRMIEPKLTTMDQNMFQLGSNAASLLIERIRGGCSKRIVLENVLVERESAGKVRSS</sequence>
<dbReference type="Proteomes" id="UP000430222">
    <property type="component" value="Unassembled WGS sequence"/>
</dbReference>
<dbReference type="Pfam" id="PF00356">
    <property type="entry name" value="LacI"/>
    <property type="match status" value="1"/>
</dbReference>
<dbReference type="SUPFAM" id="SSF53822">
    <property type="entry name" value="Periplasmic binding protein-like I"/>
    <property type="match status" value="1"/>
</dbReference>
<evidence type="ECO:0000259" key="4">
    <source>
        <dbReference type="PROSITE" id="PS50932"/>
    </source>
</evidence>
<keyword evidence="3" id="KW-0804">Transcription</keyword>
<reference evidence="5 6" key="1">
    <citation type="submission" date="2019-08" db="EMBL/GenBank/DDBJ databases">
        <title>In-depth cultivation of the pig gut microbiome towards novel bacterial diversity and tailored functional studies.</title>
        <authorList>
            <person name="Wylensek D."/>
            <person name="Hitch T.C.A."/>
            <person name="Clavel T."/>
        </authorList>
    </citation>
    <scope>NUCLEOTIDE SEQUENCE [LARGE SCALE GENOMIC DNA]</scope>
    <source>
        <strain evidence="6">WCA-380-WT-3B3</strain>
    </source>
</reference>
<organism evidence="5 6">
    <name type="scientific">Selenomonas montiformis</name>
    <dbReference type="NCBI Taxonomy" id="2652285"/>
    <lineage>
        <taxon>Bacteria</taxon>
        <taxon>Bacillati</taxon>
        <taxon>Bacillota</taxon>
        <taxon>Negativicutes</taxon>
        <taxon>Selenomonadales</taxon>
        <taxon>Selenomonadaceae</taxon>
        <taxon>Selenomonas</taxon>
    </lineage>
</organism>
<dbReference type="CDD" id="cd06267">
    <property type="entry name" value="PBP1_LacI_sugar_binding-like"/>
    <property type="match status" value="1"/>
</dbReference>
<dbReference type="PROSITE" id="PS00356">
    <property type="entry name" value="HTH_LACI_1"/>
    <property type="match status" value="1"/>
</dbReference>
<gene>
    <name evidence="5" type="ORF">FYJ78_10390</name>
</gene>
<dbReference type="PANTHER" id="PTHR30146">
    <property type="entry name" value="LACI-RELATED TRANSCRIPTIONAL REPRESSOR"/>
    <property type="match status" value="1"/>
</dbReference>
<dbReference type="PANTHER" id="PTHR30146:SF109">
    <property type="entry name" value="HTH-TYPE TRANSCRIPTIONAL REGULATOR GALS"/>
    <property type="match status" value="1"/>
</dbReference>
<evidence type="ECO:0000256" key="3">
    <source>
        <dbReference type="ARBA" id="ARBA00023163"/>
    </source>
</evidence>
<feature type="domain" description="HTH lacI-type" evidence="4">
    <location>
        <begin position="7"/>
        <end position="61"/>
    </location>
</feature>
<dbReference type="InterPro" id="IPR046335">
    <property type="entry name" value="LacI/GalR-like_sensor"/>
</dbReference>
<proteinExistence type="predicted"/>
<evidence type="ECO:0000313" key="6">
    <source>
        <dbReference type="Proteomes" id="UP000430222"/>
    </source>
</evidence>
<evidence type="ECO:0000313" key="5">
    <source>
        <dbReference type="EMBL" id="MSV25563.1"/>
    </source>
</evidence>
<dbReference type="InterPro" id="IPR000843">
    <property type="entry name" value="HTH_LacI"/>
</dbReference>
<dbReference type="AlphaFoldDB" id="A0A6I2UTS2"/>
<accession>A0A6I2UTS2</accession>
<evidence type="ECO:0000256" key="2">
    <source>
        <dbReference type="ARBA" id="ARBA00023125"/>
    </source>
</evidence>
<dbReference type="CDD" id="cd01392">
    <property type="entry name" value="HTH_LacI"/>
    <property type="match status" value="1"/>
</dbReference>
<dbReference type="GO" id="GO:0003700">
    <property type="term" value="F:DNA-binding transcription factor activity"/>
    <property type="evidence" value="ECO:0007669"/>
    <property type="project" value="TreeGrafter"/>
</dbReference>
<dbReference type="PROSITE" id="PS50932">
    <property type="entry name" value="HTH_LACI_2"/>
    <property type="match status" value="1"/>
</dbReference>
<dbReference type="SMART" id="SM00354">
    <property type="entry name" value="HTH_LACI"/>
    <property type="match status" value="1"/>
</dbReference>